<protein>
    <submittedName>
        <fullName evidence="2">Putative sugar phosphate isomerase/epimerase</fullName>
    </submittedName>
</protein>
<dbReference type="GO" id="GO:0016853">
    <property type="term" value="F:isomerase activity"/>
    <property type="evidence" value="ECO:0007669"/>
    <property type="project" value="UniProtKB-KW"/>
</dbReference>
<name>A0A6M3M829_9ZZZZ</name>
<organism evidence="2">
    <name type="scientific">viral metagenome</name>
    <dbReference type="NCBI Taxonomy" id="1070528"/>
    <lineage>
        <taxon>unclassified sequences</taxon>
        <taxon>metagenomes</taxon>
        <taxon>organismal metagenomes</taxon>
    </lineage>
</organism>
<proteinExistence type="predicted"/>
<gene>
    <name evidence="2" type="ORF">MM171B00734_0013</name>
</gene>
<sequence>MLSDVNILGSYWTLAAGTAPVVQELCRHDIRDRIECASRAGFTGMGFWHSDLAVLRERHGFAEVKSMLDANGIVHIEVEWLNDWYCTGERRAASDESRKLLLDAAEVLGANHIKVADLDNDGTPLDRMIGEFAGLCAEAAERGTKVLFEMLPAEFSHLPSLDHVLSLTRGAGAKNGGIMIDNLHVVRTGTTLADLVEKLTPQDVIGVEINDGVLAKPVNFMDSVINRRRLPGDGEFDITGFLRAVWSLGYDGPIGVEVMHEYFREWPLDTMAEVSFSKTATVIAEARSEIV</sequence>
<evidence type="ECO:0000259" key="1">
    <source>
        <dbReference type="Pfam" id="PF01261"/>
    </source>
</evidence>
<dbReference type="InterPro" id="IPR050312">
    <property type="entry name" value="IolE/XylAMocC-like"/>
</dbReference>
<dbReference type="InterPro" id="IPR036237">
    <property type="entry name" value="Xyl_isomerase-like_sf"/>
</dbReference>
<dbReference type="SUPFAM" id="SSF51658">
    <property type="entry name" value="Xylose isomerase-like"/>
    <property type="match status" value="1"/>
</dbReference>
<reference evidence="2" key="1">
    <citation type="submission" date="2020-03" db="EMBL/GenBank/DDBJ databases">
        <title>The deep terrestrial virosphere.</title>
        <authorList>
            <person name="Holmfeldt K."/>
            <person name="Nilsson E."/>
            <person name="Simone D."/>
            <person name="Lopez-Fernandez M."/>
            <person name="Wu X."/>
            <person name="de Brujin I."/>
            <person name="Lundin D."/>
            <person name="Andersson A."/>
            <person name="Bertilsson S."/>
            <person name="Dopson M."/>
        </authorList>
    </citation>
    <scope>NUCLEOTIDE SEQUENCE</scope>
    <source>
        <strain evidence="2">MM171B00734</strain>
    </source>
</reference>
<dbReference type="PANTHER" id="PTHR12110:SF48">
    <property type="entry name" value="BLL3656 PROTEIN"/>
    <property type="match status" value="1"/>
</dbReference>
<dbReference type="Gene3D" id="3.20.20.150">
    <property type="entry name" value="Divalent-metal-dependent TIM barrel enzymes"/>
    <property type="match status" value="1"/>
</dbReference>
<accession>A0A6M3M829</accession>
<keyword evidence="2" id="KW-0413">Isomerase</keyword>
<dbReference type="InterPro" id="IPR013022">
    <property type="entry name" value="Xyl_isomerase-like_TIM-brl"/>
</dbReference>
<dbReference type="EMBL" id="MT143844">
    <property type="protein sequence ID" value="QJB03408.1"/>
    <property type="molecule type" value="Genomic_DNA"/>
</dbReference>
<feature type="domain" description="Xylose isomerase-like TIM barrel" evidence="1">
    <location>
        <begin position="37"/>
        <end position="274"/>
    </location>
</feature>
<dbReference type="Pfam" id="PF01261">
    <property type="entry name" value="AP_endonuc_2"/>
    <property type="match status" value="1"/>
</dbReference>
<dbReference type="AlphaFoldDB" id="A0A6M3M829"/>
<dbReference type="PANTHER" id="PTHR12110">
    <property type="entry name" value="HYDROXYPYRUVATE ISOMERASE"/>
    <property type="match status" value="1"/>
</dbReference>
<evidence type="ECO:0000313" key="2">
    <source>
        <dbReference type="EMBL" id="QJB03408.1"/>
    </source>
</evidence>